<keyword evidence="4" id="KW-1185">Reference proteome</keyword>
<feature type="signal peptide" evidence="2">
    <location>
        <begin position="1"/>
        <end position="31"/>
    </location>
</feature>
<gene>
    <name evidence="3" type="ORF">BN1708_020530</name>
</gene>
<keyword evidence="2" id="KW-0732">Signal</keyword>
<feature type="compositionally biased region" description="Low complexity" evidence="1">
    <location>
        <begin position="46"/>
        <end position="57"/>
    </location>
</feature>
<reference evidence="3 4" key="1">
    <citation type="submission" date="2015-05" db="EMBL/GenBank/DDBJ databases">
        <authorList>
            <person name="Wang D.B."/>
            <person name="Wang M."/>
        </authorList>
    </citation>
    <scope>NUCLEOTIDE SEQUENCE [LARGE SCALE GENOMIC DNA]</scope>
    <source>
        <strain evidence="3">VL1</strain>
    </source>
</reference>
<feature type="region of interest" description="Disordered" evidence="1">
    <location>
        <begin position="46"/>
        <end position="73"/>
    </location>
</feature>
<name>A0A0G4MWB8_VERLO</name>
<organism evidence="3 4">
    <name type="scientific">Verticillium longisporum</name>
    <name type="common">Verticillium dahliae var. longisporum</name>
    <dbReference type="NCBI Taxonomy" id="100787"/>
    <lineage>
        <taxon>Eukaryota</taxon>
        <taxon>Fungi</taxon>
        <taxon>Dikarya</taxon>
        <taxon>Ascomycota</taxon>
        <taxon>Pezizomycotina</taxon>
        <taxon>Sordariomycetes</taxon>
        <taxon>Hypocreomycetidae</taxon>
        <taxon>Glomerellales</taxon>
        <taxon>Plectosphaerellaceae</taxon>
        <taxon>Verticillium</taxon>
    </lineage>
</organism>
<feature type="chain" id="PRO_5002567937" evidence="2">
    <location>
        <begin position="32"/>
        <end position="73"/>
    </location>
</feature>
<sequence>TSSSRSTMLLSETEVWVVWLLVSLTVWPHSTTPPGAMVCATATVSSSRRSSMGTRSRFPITGLTSTLGNSPAT</sequence>
<feature type="compositionally biased region" description="Polar residues" evidence="1">
    <location>
        <begin position="62"/>
        <end position="73"/>
    </location>
</feature>
<dbReference type="Proteomes" id="UP000044602">
    <property type="component" value="Unassembled WGS sequence"/>
</dbReference>
<dbReference type="EMBL" id="CVQH01025541">
    <property type="protein sequence ID" value="CRK38517.1"/>
    <property type="molecule type" value="Genomic_DNA"/>
</dbReference>
<dbReference type="AlphaFoldDB" id="A0A0G4MWB8"/>
<accession>A0A0G4MWB8</accession>
<evidence type="ECO:0000313" key="3">
    <source>
        <dbReference type="EMBL" id="CRK38517.1"/>
    </source>
</evidence>
<evidence type="ECO:0000313" key="4">
    <source>
        <dbReference type="Proteomes" id="UP000044602"/>
    </source>
</evidence>
<feature type="non-terminal residue" evidence="3">
    <location>
        <position position="1"/>
    </location>
</feature>
<protein>
    <submittedName>
        <fullName evidence="3">Uncharacterized protein</fullName>
    </submittedName>
</protein>
<feature type="non-terminal residue" evidence="3">
    <location>
        <position position="73"/>
    </location>
</feature>
<evidence type="ECO:0000256" key="1">
    <source>
        <dbReference type="SAM" id="MobiDB-lite"/>
    </source>
</evidence>
<evidence type="ECO:0000256" key="2">
    <source>
        <dbReference type="SAM" id="SignalP"/>
    </source>
</evidence>
<proteinExistence type="predicted"/>